<organism evidence="10 11">
    <name type="scientific">Ladona fulva</name>
    <name type="common">Scarce chaser dragonfly</name>
    <name type="synonym">Libellula fulva</name>
    <dbReference type="NCBI Taxonomy" id="123851"/>
    <lineage>
        <taxon>Eukaryota</taxon>
        <taxon>Metazoa</taxon>
        <taxon>Ecdysozoa</taxon>
        <taxon>Arthropoda</taxon>
        <taxon>Hexapoda</taxon>
        <taxon>Insecta</taxon>
        <taxon>Pterygota</taxon>
        <taxon>Palaeoptera</taxon>
        <taxon>Odonata</taxon>
        <taxon>Epiprocta</taxon>
        <taxon>Anisoptera</taxon>
        <taxon>Libelluloidea</taxon>
        <taxon>Libellulidae</taxon>
        <taxon>Ladona</taxon>
    </lineage>
</organism>
<dbReference type="InterPro" id="IPR036397">
    <property type="entry name" value="RNaseH_sf"/>
</dbReference>
<reference evidence="10" key="1">
    <citation type="submission" date="2013-04" db="EMBL/GenBank/DDBJ databases">
        <authorList>
            <person name="Qu J."/>
            <person name="Murali S.C."/>
            <person name="Bandaranaike D."/>
            <person name="Bellair M."/>
            <person name="Blankenburg K."/>
            <person name="Chao H."/>
            <person name="Dinh H."/>
            <person name="Doddapaneni H."/>
            <person name="Downs B."/>
            <person name="Dugan-Rocha S."/>
            <person name="Elkadiri S."/>
            <person name="Gnanaolivu R.D."/>
            <person name="Hernandez B."/>
            <person name="Javaid M."/>
            <person name="Jayaseelan J.C."/>
            <person name="Lee S."/>
            <person name="Li M."/>
            <person name="Ming W."/>
            <person name="Munidasa M."/>
            <person name="Muniz J."/>
            <person name="Nguyen L."/>
            <person name="Ongeri F."/>
            <person name="Osuji N."/>
            <person name="Pu L.-L."/>
            <person name="Puazo M."/>
            <person name="Qu C."/>
            <person name="Quiroz J."/>
            <person name="Raj R."/>
            <person name="Weissenberger G."/>
            <person name="Xin Y."/>
            <person name="Zou X."/>
            <person name="Han Y."/>
            <person name="Richards S."/>
            <person name="Worley K."/>
            <person name="Muzny D."/>
            <person name="Gibbs R."/>
        </authorList>
    </citation>
    <scope>NUCLEOTIDE SEQUENCE</scope>
    <source>
        <strain evidence="10">Sampled in the wild</strain>
    </source>
</reference>
<evidence type="ECO:0000256" key="3">
    <source>
        <dbReference type="ARBA" id="ARBA00022679"/>
    </source>
</evidence>
<dbReference type="EC" id="2.7.7.7" evidence="2"/>
<feature type="domain" description="DNA-directed DNA polymerase family B mitochondria/virus" evidence="9">
    <location>
        <begin position="266"/>
        <end position="354"/>
    </location>
</feature>
<evidence type="ECO:0000256" key="6">
    <source>
        <dbReference type="ARBA" id="ARBA00022932"/>
    </source>
</evidence>
<evidence type="ECO:0000256" key="8">
    <source>
        <dbReference type="ARBA" id="ARBA00049244"/>
    </source>
</evidence>
<dbReference type="EMBL" id="KZ309349">
    <property type="protein sequence ID" value="KAG8238381.1"/>
    <property type="molecule type" value="Genomic_DNA"/>
</dbReference>
<evidence type="ECO:0000313" key="10">
    <source>
        <dbReference type="EMBL" id="KAG8238381.1"/>
    </source>
</evidence>
<protein>
    <recommendedName>
        <fullName evidence="2">DNA-directed DNA polymerase</fullName>
        <ecNumber evidence="2">2.7.7.7</ecNumber>
    </recommendedName>
</protein>
<evidence type="ECO:0000256" key="2">
    <source>
        <dbReference type="ARBA" id="ARBA00012417"/>
    </source>
</evidence>
<dbReference type="PANTHER" id="PTHR33568:SF3">
    <property type="entry name" value="DNA-DIRECTED DNA POLYMERASE"/>
    <property type="match status" value="1"/>
</dbReference>
<dbReference type="Pfam" id="PF03175">
    <property type="entry name" value="DNA_pol_B_2"/>
    <property type="match status" value="1"/>
</dbReference>
<name>A0A8K0KN45_LADFU</name>
<dbReference type="Proteomes" id="UP000792457">
    <property type="component" value="Unassembled WGS sequence"/>
</dbReference>
<evidence type="ECO:0000256" key="4">
    <source>
        <dbReference type="ARBA" id="ARBA00022695"/>
    </source>
</evidence>
<dbReference type="AlphaFoldDB" id="A0A8K0KN45"/>
<reference evidence="10" key="2">
    <citation type="submission" date="2017-10" db="EMBL/GenBank/DDBJ databases">
        <title>Ladona fulva Genome sequencing and assembly.</title>
        <authorList>
            <person name="Murali S."/>
            <person name="Richards S."/>
            <person name="Bandaranaike D."/>
            <person name="Bellair M."/>
            <person name="Blankenburg K."/>
            <person name="Chao H."/>
            <person name="Dinh H."/>
            <person name="Doddapaneni H."/>
            <person name="Dugan-Rocha S."/>
            <person name="Elkadiri S."/>
            <person name="Gnanaolivu R."/>
            <person name="Hernandez B."/>
            <person name="Skinner E."/>
            <person name="Javaid M."/>
            <person name="Lee S."/>
            <person name="Li M."/>
            <person name="Ming W."/>
            <person name="Munidasa M."/>
            <person name="Muniz J."/>
            <person name="Nguyen L."/>
            <person name="Hughes D."/>
            <person name="Osuji N."/>
            <person name="Pu L.-L."/>
            <person name="Puazo M."/>
            <person name="Qu C."/>
            <person name="Quiroz J."/>
            <person name="Raj R."/>
            <person name="Weissenberger G."/>
            <person name="Xin Y."/>
            <person name="Zou X."/>
            <person name="Han Y."/>
            <person name="Worley K."/>
            <person name="Muzny D."/>
            <person name="Gibbs R."/>
        </authorList>
    </citation>
    <scope>NUCLEOTIDE SEQUENCE</scope>
    <source>
        <strain evidence="10">Sampled in the wild</strain>
    </source>
</reference>
<dbReference type="InterPro" id="IPR012337">
    <property type="entry name" value="RNaseH-like_sf"/>
</dbReference>
<dbReference type="PANTHER" id="PTHR33568">
    <property type="entry name" value="DNA POLYMERASE"/>
    <property type="match status" value="1"/>
</dbReference>
<keyword evidence="3" id="KW-0808">Transferase</keyword>
<gene>
    <name evidence="10" type="ORF">J437_LFUL018335</name>
</gene>
<accession>A0A8K0KN45</accession>
<keyword evidence="5" id="KW-0235">DNA replication</keyword>
<dbReference type="InterPro" id="IPR004868">
    <property type="entry name" value="DNA-dir_DNA_pol_B_mt/vir"/>
</dbReference>
<dbReference type="GO" id="GO:0003887">
    <property type="term" value="F:DNA-directed DNA polymerase activity"/>
    <property type="evidence" value="ECO:0007669"/>
    <property type="project" value="UniProtKB-KW"/>
</dbReference>
<sequence>MTYEIIKNLNHGMMNEKCCHSIYRKRLRCIAKMIYAFYEEHAQHNFLKKDTIGIVLPGHYRWLDHQCHAAVMWMVVEEQERGAAIPYEGNGREVRFMGRKVDGLAKEGNVTNCFPNGRDKAITNNSSETINTQFESTMAKRTGLLYGGCRLVEIWECNFQECFQENEEMKTTMIPHRYCRISSISSSETLFFYLQCLFSFNMKLTGDSSVFQHVPVLCIAHCACKNCYGAEDSETLCTIHGIKQQILESISCIRGFQVFHITNFGNVICIAHNLKGYNGQFLMKQAISNIKMTPEVFLTGTKIMTMRVNNIKFLDTLNFLPMPLAKLPKTLNVANDLMKGFFPHFFNTVENKNYVVPLLQKTFYG</sequence>
<dbReference type="GO" id="GO:0006260">
    <property type="term" value="P:DNA replication"/>
    <property type="evidence" value="ECO:0007669"/>
    <property type="project" value="UniProtKB-KW"/>
</dbReference>
<keyword evidence="4" id="KW-0548">Nucleotidyltransferase</keyword>
<evidence type="ECO:0000256" key="1">
    <source>
        <dbReference type="ARBA" id="ARBA00005755"/>
    </source>
</evidence>
<dbReference type="Gene3D" id="3.30.420.10">
    <property type="entry name" value="Ribonuclease H-like superfamily/Ribonuclease H"/>
    <property type="match status" value="1"/>
</dbReference>
<dbReference type="GO" id="GO:0003677">
    <property type="term" value="F:DNA binding"/>
    <property type="evidence" value="ECO:0007669"/>
    <property type="project" value="UniProtKB-KW"/>
</dbReference>
<evidence type="ECO:0000256" key="5">
    <source>
        <dbReference type="ARBA" id="ARBA00022705"/>
    </source>
</evidence>
<evidence type="ECO:0000259" key="9">
    <source>
        <dbReference type="Pfam" id="PF03175"/>
    </source>
</evidence>
<keyword evidence="11" id="KW-1185">Reference proteome</keyword>
<dbReference type="GO" id="GO:0000166">
    <property type="term" value="F:nucleotide binding"/>
    <property type="evidence" value="ECO:0007669"/>
    <property type="project" value="InterPro"/>
</dbReference>
<keyword evidence="7" id="KW-0238">DNA-binding</keyword>
<evidence type="ECO:0000313" key="11">
    <source>
        <dbReference type="Proteomes" id="UP000792457"/>
    </source>
</evidence>
<dbReference type="SUPFAM" id="SSF53098">
    <property type="entry name" value="Ribonuclease H-like"/>
    <property type="match status" value="1"/>
</dbReference>
<comment type="caution">
    <text evidence="10">The sequence shown here is derived from an EMBL/GenBank/DDBJ whole genome shotgun (WGS) entry which is preliminary data.</text>
</comment>
<comment type="catalytic activity">
    <reaction evidence="8">
        <text>DNA(n) + a 2'-deoxyribonucleoside 5'-triphosphate = DNA(n+1) + diphosphate</text>
        <dbReference type="Rhea" id="RHEA:22508"/>
        <dbReference type="Rhea" id="RHEA-COMP:17339"/>
        <dbReference type="Rhea" id="RHEA-COMP:17340"/>
        <dbReference type="ChEBI" id="CHEBI:33019"/>
        <dbReference type="ChEBI" id="CHEBI:61560"/>
        <dbReference type="ChEBI" id="CHEBI:173112"/>
        <dbReference type="EC" id="2.7.7.7"/>
    </reaction>
</comment>
<comment type="similarity">
    <text evidence="1">Belongs to the DNA polymerase type-B family.</text>
</comment>
<keyword evidence="6" id="KW-0239">DNA-directed DNA polymerase</keyword>
<evidence type="ECO:0000256" key="7">
    <source>
        <dbReference type="ARBA" id="ARBA00023125"/>
    </source>
</evidence>
<dbReference type="OrthoDB" id="5871067at2759"/>
<proteinExistence type="inferred from homology"/>